<protein>
    <submittedName>
        <fullName evidence="1">Uncharacterized protein</fullName>
    </submittedName>
</protein>
<dbReference type="Proteomes" id="UP000759537">
    <property type="component" value="Unassembled WGS sequence"/>
</dbReference>
<keyword evidence="2" id="KW-1185">Reference proteome</keyword>
<dbReference type="AlphaFoldDB" id="A0A9P5JZU3"/>
<reference evidence="1" key="1">
    <citation type="submission" date="2019-10" db="EMBL/GenBank/DDBJ databases">
        <authorList>
            <consortium name="DOE Joint Genome Institute"/>
            <person name="Kuo A."/>
            <person name="Miyauchi S."/>
            <person name="Kiss E."/>
            <person name="Drula E."/>
            <person name="Kohler A."/>
            <person name="Sanchez-Garcia M."/>
            <person name="Andreopoulos B."/>
            <person name="Barry K.W."/>
            <person name="Bonito G."/>
            <person name="Buee M."/>
            <person name="Carver A."/>
            <person name="Chen C."/>
            <person name="Cichocki N."/>
            <person name="Clum A."/>
            <person name="Culley D."/>
            <person name="Crous P.W."/>
            <person name="Fauchery L."/>
            <person name="Girlanda M."/>
            <person name="Hayes R."/>
            <person name="Keri Z."/>
            <person name="LaButti K."/>
            <person name="Lipzen A."/>
            <person name="Lombard V."/>
            <person name="Magnuson J."/>
            <person name="Maillard F."/>
            <person name="Morin E."/>
            <person name="Murat C."/>
            <person name="Nolan M."/>
            <person name="Ohm R."/>
            <person name="Pangilinan J."/>
            <person name="Pereira M."/>
            <person name="Perotto S."/>
            <person name="Peter M."/>
            <person name="Riley R."/>
            <person name="Sitrit Y."/>
            <person name="Stielow B."/>
            <person name="Szollosi G."/>
            <person name="Zifcakova L."/>
            <person name="Stursova M."/>
            <person name="Spatafora J.W."/>
            <person name="Tedersoo L."/>
            <person name="Vaario L.-M."/>
            <person name="Yamada A."/>
            <person name="Yan M."/>
            <person name="Wang P."/>
            <person name="Xu J."/>
            <person name="Bruns T."/>
            <person name="Baldrian P."/>
            <person name="Vilgalys R."/>
            <person name="Henrissat B."/>
            <person name="Grigoriev I.V."/>
            <person name="Hibbett D."/>
            <person name="Nagy L.G."/>
            <person name="Martin F.M."/>
        </authorList>
    </citation>
    <scope>NUCLEOTIDE SEQUENCE</scope>
    <source>
        <strain evidence="1">Prilba</strain>
    </source>
</reference>
<evidence type="ECO:0000313" key="1">
    <source>
        <dbReference type="EMBL" id="KAF8471627.1"/>
    </source>
</evidence>
<name>A0A9P5JZU3_9AGAM</name>
<proteinExistence type="predicted"/>
<gene>
    <name evidence="1" type="ORF">DFH94DRAFT_810821</name>
</gene>
<organism evidence="1 2">
    <name type="scientific">Russula ochroleuca</name>
    <dbReference type="NCBI Taxonomy" id="152965"/>
    <lineage>
        <taxon>Eukaryota</taxon>
        <taxon>Fungi</taxon>
        <taxon>Dikarya</taxon>
        <taxon>Basidiomycota</taxon>
        <taxon>Agaricomycotina</taxon>
        <taxon>Agaricomycetes</taxon>
        <taxon>Russulales</taxon>
        <taxon>Russulaceae</taxon>
        <taxon>Russula</taxon>
    </lineage>
</organism>
<sequence>MTFDPISFCRVMNKEGRAYQHRAMELIKFCRTFSTASEQSCSQIVRLESVLEACDSALAQAVGSRDKRRGPTDLEIEKAERKLLEYERDFHANNKNVKTRMKAAKDGDEKWRRKDRISATNGTRRVCFHIMRSLLDREPIIVEQALMSTSELPVQDILWNFSHYKGEDKRRLTLAQNPQFYEGIFPTAYEPAFNTRPTENCLDTIYVLTNNERRVFLELGNNKRTYDNVWRTNNILIFKGS</sequence>
<accession>A0A9P5JZU3</accession>
<reference evidence="1" key="2">
    <citation type="journal article" date="2020" name="Nat. Commun.">
        <title>Large-scale genome sequencing of mycorrhizal fungi provides insights into the early evolution of symbiotic traits.</title>
        <authorList>
            <person name="Miyauchi S."/>
            <person name="Kiss E."/>
            <person name="Kuo A."/>
            <person name="Drula E."/>
            <person name="Kohler A."/>
            <person name="Sanchez-Garcia M."/>
            <person name="Morin E."/>
            <person name="Andreopoulos B."/>
            <person name="Barry K.W."/>
            <person name="Bonito G."/>
            <person name="Buee M."/>
            <person name="Carver A."/>
            <person name="Chen C."/>
            <person name="Cichocki N."/>
            <person name="Clum A."/>
            <person name="Culley D."/>
            <person name="Crous P.W."/>
            <person name="Fauchery L."/>
            <person name="Girlanda M."/>
            <person name="Hayes R.D."/>
            <person name="Keri Z."/>
            <person name="LaButti K."/>
            <person name="Lipzen A."/>
            <person name="Lombard V."/>
            <person name="Magnuson J."/>
            <person name="Maillard F."/>
            <person name="Murat C."/>
            <person name="Nolan M."/>
            <person name="Ohm R.A."/>
            <person name="Pangilinan J."/>
            <person name="Pereira M.F."/>
            <person name="Perotto S."/>
            <person name="Peter M."/>
            <person name="Pfister S."/>
            <person name="Riley R."/>
            <person name="Sitrit Y."/>
            <person name="Stielow J.B."/>
            <person name="Szollosi G."/>
            <person name="Zifcakova L."/>
            <person name="Stursova M."/>
            <person name="Spatafora J.W."/>
            <person name="Tedersoo L."/>
            <person name="Vaario L.M."/>
            <person name="Yamada A."/>
            <person name="Yan M."/>
            <person name="Wang P."/>
            <person name="Xu J."/>
            <person name="Bruns T."/>
            <person name="Baldrian P."/>
            <person name="Vilgalys R."/>
            <person name="Dunand C."/>
            <person name="Henrissat B."/>
            <person name="Grigoriev I.V."/>
            <person name="Hibbett D."/>
            <person name="Nagy L.G."/>
            <person name="Martin F.M."/>
        </authorList>
    </citation>
    <scope>NUCLEOTIDE SEQUENCE</scope>
    <source>
        <strain evidence="1">Prilba</strain>
    </source>
</reference>
<dbReference type="EMBL" id="WHVB01000022">
    <property type="protein sequence ID" value="KAF8471627.1"/>
    <property type="molecule type" value="Genomic_DNA"/>
</dbReference>
<comment type="caution">
    <text evidence="1">The sequence shown here is derived from an EMBL/GenBank/DDBJ whole genome shotgun (WGS) entry which is preliminary data.</text>
</comment>
<dbReference type="OrthoDB" id="3253948at2759"/>
<evidence type="ECO:0000313" key="2">
    <source>
        <dbReference type="Proteomes" id="UP000759537"/>
    </source>
</evidence>